<dbReference type="SUPFAM" id="SSF47396">
    <property type="entry name" value="Transcription factor IIA (TFIIA), alpha-helical domain"/>
    <property type="match status" value="1"/>
</dbReference>
<evidence type="ECO:0008006" key="8">
    <source>
        <dbReference type="Google" id="ProtNLM"/>
    </source>
</evidence>
<dbReference type="SMART" id="SM01371">
    <property type="entry name" value="TFIIA"/>
    <property type="match status" value="1"/>
</dbReference>
<accession>A0ABQ8FKL8</accession>
<protein>
    <recommendedName>
        <fullName evidence="8">Transcription initiation factor IIA subunit 1</fullName>
    </recommendedName>
</protein>
<dbReference type="SUPFAM" id="SSF50784">
    <property type="entry name" value="Transcription factor IIA (TFIIA), beta-barrel domain"/>
    <property type="match status" value="1"/>
</dbReference>
<feature type="compositionally biased region" description="Acidic residues" evidence="5">
    <location>
        <begin position="229"/>
        <end position="240"/>
    </location>
</feature>
<organism evidence="6 7">
    <name type="scientific">Batrachochytrium salamandrivorans</name>
    <dbReference type="NCBI Taxonomy" id="1357716"/>
    <lineage>
        <taxon>Eukaryota</taxon>
        <taxon>Fungi</taxon>
        <taxon>Fungi incertae sedis</taxon>
        <taxon>Chytridiomycota</taxon>
        <taxon>Chytridiomycota incertae sedis</taxon>
        <taxon>Chytridiomycetes</taxon>
        <taxon>Rhizophydiales</taxon>
        <taxon>Rhizophydiales incertae sedis</taxon>
        <taxon>Batrachochytrium</taxon>
    </lineage>
</organism>
<keyword evidence="3" id="KW-0804">Transcription</keyword>
<keyword evidence="7" id="KW-1185">Reference proteome</keyword>
<dbReference type="CDD" id="cd07976">
    <property type="entry name" value="TFIIA_alpha_beta_like"/>
    <property type="match status" value="1"/>
</dbReference>
<comment type="caution">
    <text evidence="6">The sequence shown here is derived from an EMBL/GenBank/DDBJ whole genome shotgun (WGS) entry which is preliminary data.</text>
</comment>
<dbReference type="EMBL" id="JAFCIX010000060">
    <property type="protein sequence ID" value="KAH6599789.1"/>
    <property type="molecule type" value="Genomic_DNA"/>
</dbReference>
<dbReference type="PANTHER" id="PTHR12694">
    <property type="entry name" value="TRANSCRIPTION INITIATION FACTOR IIA SUBUNIT 1"/>
    <property type="match status" value="1"/>
</dbReference>
<name>A0ABQ8FKL8_9FUNG</name>
<comment type="subcellular location">
    <subcellularLocation>
        <location evidence="1">Nucleus</location>
    </subcellularLocation>
</comment>
<evidence type="ECO:0000256" key="5">
    <source>
        <dbReference type="SAM" id="MobiDB-lite"/>
    </source>
</evidence>
<keyword evidence="4" id="KW-0539">Nucleus</keyword>
<evidence type="ECO:0000313" key="7">
    <source>
        <dbReference type="Proteomes" id="UP001648503"/>
    </source>
</evidence>
<evidence type="ECO:0000256" key="2">
    <source>
        <dbReference type="ARBA" id="ARBA00010059"/>
    </source>
</evidence>
<evidence type="ECO:0000256" key="1">
    <source>
        <dbReference type="ARBA" id="ARBA00004123"/>
    </source>
</evidence>
<dbReference type="Gene3D" id="1.10.287.100">
    <property type="match status" value="1"/>
</dbReference>
<proteinExistence type="inferred from homology"/>
<dbReference type="Gene3D" id="2.30.18.10">
    <property type="entry name" value="Transcription factor IIA (TFIIA), beta-barrel domain"/>
    <property type="match status" value="1"/>
</dbReference>
<comment type="similarity">
    <text evidence="2">Belongs to the TFIIA subunit 1 family.</text>
</comment>
<evidence type="ECO:0000313" key="6">
    <source>
        <dbReference type="EMBL" id="KAH6599789.1"/>
    </source>
</evidence>
<evidence type="ECO:0000256" key="4">
    <source>
        <dbReference type="ARBA" id="ARBA00023242"/>
    </source>
</evidence>
<dbReference type="Pfam" id="PF03153">
    <property type="entry name" value="TFIIA"/>
    <property type="match status" value="2"/>
</dbReference>
<feature type="compositionally biased region" description="Acidic residues" evidence="5">
    <location>
        <begin position="208"/>
        <end position="221"/>
    </location>
</feature>
<dbReference type="InterPro" id="IPR004855">
    <property type="entry name" value="TFIIA_asu/bsu"/>
</dbReference>
<evidence type="ECO:0000256" key="3">
    <source>
        <dbReference type="ARBA" id="ARBA00023163"/>
    </source>
</evidence>
<dbReference type="Proteomes" id="UP001648503">
    <property type="component" value="Unassembled WGS sequence"/>
</dbReference>
<gene>
    <name evidence="6" type="ORF">BASA50_002813</name>
</gene>
<dbReference type="InterPro" id="IPR009088">
    <property type="entry name" value="TFIIA_b-brl"/>
</dbReference>
<dbReference type="PANTHER" id="PTHR12694:SF8">
    <property type="entry name" value="TRANSCRIPTION INITIATION FACTOR IIA SUBUNIT 1"/>
    <property type="match status" value="1"/>
</dbReference>
<sequence>MSNNAVPGVYKWVMDDVINKMSQRFAELGMDVNVLSELQQTWEAKIVAMGVAPFAPVTQPVYPPQAAFETVQPNGQYGVNTIAREDGLYEYGSPANLAALANTGIDFHLPQNDGPADEDINVVELRNAPVLPLPTQSDLNADLAVGSTSIALASNIQSTDRLNAQTLRTVETDPCATQREVDEILLKAGRKYRQHRDTLARRISQVDGVDDEEDDDDDVDEAPGGGDTSDIDSELDDDDSEDEYAEVDHLVLCQFEKVQRVKNKWKCVLKDGVVNVNGKDYLFNKANCDFEW</sequence>
<feature type="region of interest" description="Disordered" evidence="5">
    <location>
        <begin position="203"/>
        <end position="240"/>
    </location>
</feature>
<reference evidence="6 7" key="1">
    <citation type="submission" date="2021-02" db="EMBL/GenBank/DDBJ databases">
        <title>Variation within the Batrachochytrium salamandrivorans European outbreak.</title>
        <authorList>
            <person name="Kelly M."/>
            <person name="Pasmans F."/>
            <person name="Shea T.P."/>
            <person name="Munoz J.F."/>
            <person name="Carranza S."/>
            <person name="Cuomo C.A."/>
            <person name="Martel A."/>
        </authorList>
    </citation>
    <scope>NUCLEOTIDE SEQUENCE [LARGE SCALE GENOMIC DNA]</scope>
    <source>
        <strain evidence="6 7">AMFP18/2</strain>
    </source>
</reference>